<evidence type="ECO:0000313" key="1">
    <source>
        <dbReference type="EMBL" id="KMS97950.1"/>
    </source>
</evidence>
<accession>A0A0J8E4A4</accession>
<keyword evidence="2" id="KW-1185">Reference proteome</keyword>
<dbReference type="Gramene" id="KMS97950">
    <property type="protein sequence ID" value="KMS97950"/>
    <property type="gene ID" value="BVRB_4g097110"/>
</dbReference>
<proteinExistence type="predicted"/>
<evidence type="ECO:0000313" key="2">
    <source>
        <dbReference type="Proteomes" id="UP000035740"/>
    </source>
</evidence>
<name>A0A0J8E4A4_BETVV</name>
<protein>
    <submittedName>
        <fullName evidence="1">Uncharacterized protein</fullName>
    </submittedName>
</protein>
<sequence>MFIKALTTFVSPTILNFHNKLMKASTFIQNSINRTKRNKT</sequence>
<reference evidence="1 2" key="1">
    <citation type="journal article" date="2014" name="Nature">
        <title>The genome of the recently domesticated crop plant sugar beet (Beta vulgaris).</title>
        <authorList>
            <person name="Dohm J.C."/>
            <person name="Minoche A.E."/>
            <person name="Holtgrawe D."/>
            <person name="Capella-Gutierrez S."/>
            <person name="Zakrzewski F."/>
            <person name="Tafer H."/>
            <person name="Rupp O."/>
            <person name="Sorensen T.R."/>
            <person name="Stracke R."/>
            <person name="Reinhardt R."/>
            <person name="Goesmann A."/>
            <person name="Kraft T."/>
            <person name="Schulz B."/>
            <person name="Stadler P.F."/>
            <person name="Schmidt T."/>
            <person name="Gabaldon T."/>
            <person name="Lehrach H."/>
            <person name="Weisshaar B."/>
            <person name="Himmelbauer H."/>
        </authorList>
    </citation>
    <scope>NUCLEOTIDE SEQUENCE [LARGE SCALE GENOMIC DNA]</scope>
    <source>
        <tissue evidence="1">Taproot</tissue>
    </source>
</reference>
<dbReference type="Proteomes" id="UP000035740">
    <property type="component" value="Unassembled WGS sequence"/>
</dbReference>
<organism evidence="1 2">
    <name type="scientific">Beta vulgaris subsp. vulgaris</name>
    <name type="common">Beet</name>
    <dbReference type="NCBI Taxonomy" id="3555"/>
    <lineage>
        <taxon>Eukaryota</taxon>
        <taxon>Viridiplantae</taxon>
        <taxon>Streptophyta</taxon>
        <taxon>Embryophyta</taxon>
        <taxon>Tracheophyta</taxon>
        <taxon>Spermatophyta</taxon>
        <taxon>Magnoliopsida</taxon>
        <taxon>eudicotyledons</taxon>
        <taxon>Gunneridae</taxon>
        <taxon>Pentapetalae</taxon>
        <taxon>Caryophyllales</taxon>
        <taxon>Chenopodiaceae</taxon>
        <taxon>Betoideae</taxon>
        <taxon>Beta</taxon>
    </lineage>
</organism>
<dbReference type="AlphaFoldDB" id="A0A0J8E4A4"/>
<dbReference type="EMBL" id="KQ090280">
    <property type="protein sequence ID" value="KMS97950.1"/>
    <property type="molecule type" value="Genomic_DNA"/>
</dbReference>
<gene>
    <name evidence="1" type="ORF">BVRB_4g097110</name>
</gene>